<dbReference type="CDD" id="cd00063">
    <property type="entry name" value="FN3"/>
    <property type="match status" value="1"/>
</dbReference>
<name>A0A9D4IQ65_DREPO</name>
<protein>
    <recommendedName>
        <fullName evidence="1">Fibronectin type-III domain-containing protein</fullName>
    </recommendedName>
</protein>
<dbReference type="SMART" id="SM00060">
    <property type="entry name" value="FN3"/>
    <property type="match status" value="1"/>
</dbReference>
<dbReference type="Proteomes" id="UP000828390">
    <property type="component" value="Unassembled WGS sequence"/>
</dbReference>
<reference evidence="2" key="1">
    <citation type="journal article" date="2019" name="bioRxiv">
        <title>The Genome of the Zebra Mussel, Dreissena polymorpha: A Resource for Invasive Species Research.</title>
        <authorList>
            <person name="McCartney M.A."/>
            <person name="Auch B."/>
            <person name="Kono T."/>
            <person name="Mallez S."/>
            <person name="Zhang Y."/>
            <person name="Obille A."/>
            <person name="Becker A."/>
            <person name="Abrahante J.E."/>
            <person name="Garbe J."/>
            <person name="Badalamenti J.P."/>
            <person name="Herman A."/>
            <person name="Mangelson H."/>
            <person name="Liachko I."/>
            <person name="Sullivan S."/>
            <person name="Sone E.D."/>
            <person name="Koren S."/>
            <person name="Silverstein K.A.T."/>
            <person name="Beckman K.B."/>
            <person name="Gohl D.M."/>
        </authorList>
    </citation>
    <scope>NUCLEOTIDE SEQUENCE</scope>
    <source>
        <strain evidence="2">Duluth1</strain>
        <tissue evidence="2">Whole animal</tissue>
    </source>
</reference>
<gene>
    <name evidence="2" type="ORF">DPMN_157630</name>
</gene>
<dbReference type="InterPro" id="IPR036116">
    <property type="entry name" value="FN3_sf"/>
</dbReference>
<comment type="caution">
    <text evidence="2">The sequence shown here is derived from an EMBL/GenBank/DDBJ whole genome shotgun (WGS) entry which is preliminary data.</text>
</comment>
<dbReference type="InterPro" id="IPR013783">
    <property type="entry name" value="Ig-like_fold"/>
</dbReference>
<dbReference type="SUPFAM" id="SSF49265">
    <property type="entry name" value="Fibronectin type III"/>
    <property type="match status" value="1"/>
</dbReference>
<dbReference type="AlphaFoldDB" id="A0A9D4IQ65"/>
<sequence>MPQGFYVIYAMVTEDSVTIEWMPGINGDEDQKYVIGYKKVADETWTYKTVKSTVSRVTIVELATGTTYDVKLYAENYVGKSNETIKLSVMTKTAVSGMSYIALYGFCVV</sequence>
<keyword evidence="3" id="KW-1185">Reference proteome</keyword>
<evidence type="ECO:0000313" key="3">
    <source>
        <dbReference type="Proteomes" id="UP000828390"/>
    </source>
</evidence>
<accession>A0A9D4IQ65</accession>
<evidence type="ECO:0000313" key="2">
    <source>
        <dbReference type="EMBL" id="KAH3779823.1"/>
    </source>
</evidence>
<dbReference type="Pfam" id="PF00041">
    <property type="entry name" value="fn3"/>
    <property type="match status" value="1"/>
</dbReference>
<reference evidence="2" key="2">
    <citation type="submission" date="2020-11" db="EMBL/GenBank/DDBJ databases">
        <authorList>
            <person name="McCartney M.A."/>
            <person name="Auch B."/>
            <person name="Kono T."/>
            <person name="Mallez S."/>
            <person name="Becker A."/>
            <person name="Gohl D.M."/>
            <person name="Silverstein K.A.T."/>
            <person name="Koren S."/>
            <person name="Bechman K.B."/>
            <person name="Herman A."/>
            <person name="Abrahante J.E."/>
            <person name="Garbe J."/>
        </authorList>
    </citation>
    <scope>NUCLEOTIDE SEQUENCE</scope>
    <source>
        <strain evidence="2">Duluth1</strain>
        <tissue evidence="2">Whole animal</tissue>
    </source>
</reference>
<organism evidence="2 3">
    <name type="scientific">Dreissena polymorpha</name>
    <name type="common">Zebra mussel</name>
    <name type="synonym">Mytilus polymorpha</name>
    <dbReference type="NCBI Taxonomy" id="45954"/>
    <lineage>
        <taxon>Eukaryota</taxon>
        <taxon>Metazoa</taxon>
        <taxon>Spiralia</taxon>
        <taxon>Lophotrochozoa</taxon>
        <taxon>Mollusca</taxon>
        <taxon>Bivalvia</taxon>
        <taxon>Autobranchia</taxon>
        <taxon>Heteroconchia</taxon>
        <taxon>Euheterodonta</taxon>
        <taxon>Imparidentia</taxon>
        <taxon>Neoheterodontei</taxon>
        <taxon>Myida</taxon>
        <taxon>Dreissenoidea</taxon>
        <taxon>Dreissenidae</taxon>
        <taxon>Dreissena</taxon>
    </lineage>
</organism>
<proteinExistence type="predicted"/>
<dbReference type="InterPro" id="IPR003961">
    <property type="entry name" value="FN3_dom"/>
</dbReference>
<dbReference type="EMBL" id="JAIWYP010000008">
    <property type="protein sequence ID" value="KAH3779823.1"/>
    <property type="molecule type" value="Genomic_DNA"/>
</dbReference>
<dbReference type="PROSITE" id="PS50853">
    <property type="entry name" value="FN3"/>
    <property type="match status" value="1"/>
</dbReference>
<feature type="domain" description="Fibronectin type-III" evidence="1">
    <location>
        <begin position="1"/>
        <end position="94"/>
    </location>
</feature>
<evidence type="ECO:0000259" key="1">
    <source>
        <dbReference type="PROSITE" id="PS50853"/>
    </source>
</evidence>
<dbReference type="Gene3D" id="2.60.40.10">
    <property type="entry name" value="Immunoglobulins"/>
    <property type="match status" value="1"/>
</dbReference>